<name>A0A371XBE4_9HYPH</name>
<feature type="domain" description="DUF2147" evidence="2">
    <location>
        <begin position="27"/>
        <end position="114"/>
    </location>
</feature>
<gene>
    <name evidence="3" type="ORF">DYI37_01570</name>
</gene>
<dbReference type="EMBL" id="QURL01000001">
    <property type="protein sequence ID" value="RFC66540.1"/>
    <property type="molecule type" value="Genomic_DNA"/>
</dbReference>
<evidence type="ECO:0000313" key="4">
    <source>
        <dbReference type="Proteomes" id="UP000264310"/>
    </source>
</evidence>
<evidence type="ECO:0000259" key="2">
    <source>
        <dbReference type="Pfam" id="PF09917"/>
    </source>
</evidence>
<proteinExistence type="predicted"/>
<feature type="signal peptide" evidence="1">
    <location>
        <begin position="1"/>
        <end position="17"/>
    </location>
</feature>
<accession>A0A371XBE4</accession>
<keyword evidence="4" id="KW-1185">Reference proteome</keyword>
<dbReference type="Proteomes" id="UP000264310">
    <property type="component" value="Unassembled WGS sequence"/>
</dbReference>
<dbReference type="Pfam" id="PF09917">
    <property type="entry name" value="DUF2147"/>
    <property type="match status" value="1"/>
</dbReference>
<dbReference type="Gene3D" id="2.40.128.520">
    <property type="match status" value="1"/>
</dbReference>
<feature type="chain" id="PRO_5016588188" evidence="1">
    <location>
        <begin position="18"/>
        <end position="115"/>
    </location>
</feature>
<protein>
    <submittedName>
        <fullName evidence="3">DUF2147 domain-containing protein</fullName>
    </submittedName>
</protein>
<keyword evidence="1" id="KW-0732">Signal</keyword>
<evidence type="ECO:0000313" key="3">
    <source>
        <dbReference type="EMBL" id="RFC66540.1"/>
    </source>
</evidence>
<dbReference type="AlphaFoldDB" id="A0A371XBE4"/>
<dbReference type="PANTHER" id="PTHR36919:SF2">
    <property type="entry name" value="BLL6627 PROTEIN"/>
    <property type="match status" value="1"/>
</dbReference>
<dbReference type="OrthoDB" id="9811671at2"/>
<reference evidence="3 4" key="1">
    <citation type="submission" date="2018-08" db="EMBL/GenBank/DDBJ databases">
        <title>Fulvimarina sp. 85, whole genome shotgun sequence.</title>
        <authorList>
            <person name="Tuo L."/>
        </authorList>
    </citation>
    <scope>NUCLEOTIDE SEQUENCE [LARGE SCALE GENOMIC DNA]</scope>
    <source>
        <strain evidence="3 4">85</strain>
    </source>
</reference>
<dbReference type="InterPro" id="IPR019223">
    <property type="entry name" value="DUF2147"/>
</dbReference>
<dbReference type="PANTHER" id="PTHR36919">
    <property type="entry name" value="BLR1215 PROTEIN"/>
    <property type="match status" value="1"/>
</dbReference>
<comment type="caution">
    <text evidence="3">The sequence shown here is derived from an EMBL/GenBank/DDBJ whole genome shotgun (WGS) entry which is preliminary data.</text>
</comment>
<organism evidence="3 4">
    <name type="scientific">Fulvimarina endophytica</name>
    <dbReference type="NCBI Taxonomy" id="2293836"/>
    <lineage>
        <taxon>Bacteria</taxon>
        <taxon>Pseudomonadati</taxon>
        <taxon>Pseudomonadota</taxon>
        <taxon>Alphaproteobacteria</taxon>
        <taxon>Hyphomicrobiales</taxon>
        <taxon>Aurantimonadaceae</taxon>
        <taxon>Fulvimarina</taxon>
    </lineage>
</organism>
<evidence type="ECO:0000256" key="1">
    <source>
        <dbReference type="SAM" id="SignalP"/>
    </source>
</evidence>
<sequence>MRSAVTIVVFAASTAFAQAQGAEPIVGQWRAETGNIVKVSACGGSYCATIVTGEHKGKRIGQLSGSGGQYRGTVTDPSSGKTYNGSAAISGGGASLKLTGCALKIFCKSQTWSRV</sequence>